<evidence type="ECO:0000313" key="2">
    <source>
        <dbReference type="EMBL" id="MDY7227966.1"/>
    </source>
</evidence>
<accession>A0ABU5H3T2</accession>
<name>A0ABU5H3T2_9BACT</name>
<protein>
    <submittedName>
        <fullName evidence="2">Uncharacterized protein</fullName>
    </submittedName>
</protein>
<proteinExistence type="predicted"/>
<evidence type="ECO:0000256" key="1">
    <source>
        <dbReference type="SAM" id="SignalP"/>
    </source>
</evidence>
<dbReference type="RefSeq" id="WP_321546694.1">
    <property type="nucleotide sequence ID" value="NZ_JAXIVS010000005.1"/>
</dbReference>
<evidence type="ECO:0000313" key="3">
    <source>
        <dbReference type="Proteomes" id="UP001291309"/>
    </source>
</evidence>
<gene>
    <name evidence="2" type="ORF">SYV04_16230</name>
</gene>
<organism evidence="2 3">
    <name type="scientific">Hyalangium rubrum</name>
    <dbReference type="NCBI Taxonomy" id="3103134"/>
    <lineage>
        <taxon>Bacteria</taxon>
        <taxon>Pseudomonadati</taxon>
        <taxon>Myxococcota</taxon>
        <taxon>Myxococcia</taxon>
        <taxon>Myxococcales</taxon>
        <taxon>Cystobacterineae</taxon>
        <taxon>Archangiaceae</taxon>
        <taxon>Hyalangium</taxon>
    </lineage>
</organism>
<keyword evidence="3" id="KW-1185">Reference proteome</keyword>
<dbReference type="EMBL" id="JAXIVS010000005">
    <property type="protein sequence ID" value="MDY7227966.1"/>
    <property type="molecule type" value="Genomic_DNA"/>
</dbReference>
<feature type="chain" id="PRO_5046944725" evidence="1">
    <location>
        <begin position="20"/>
        <end position="504"/>
    </location>
</feature>
<dbReference type="Gene3D" id="3.40.720.10">
    <property type="entry name" value="Alkaline Phosphatase, subunit A"/>
    <property type="match status" value="1"/>
</dbReference>
<reference evidence="2 3" key="1">
    <citation type="submission" date="2023-12" db="EMBL/GenBank/DDBJ databases">
        <title>the genome sequence of Hyalangium sp. s54d21.</title>
        <authorList>
            <person name="Zhang X."/>
        </authorList>
    </citation>
    <scope>NUCLEOTIDE SEQUENCE [LARGE SCALE GENOMIC DNA]</scope>
    <source>
        <strain evidence="3">s54d21</strain>
    </source>
</reference>
<dbReference type="InterPro" id="IPR017850">
    <property type="entry name" value="Alkaline_phosphatase_core_sf"/>
</dbReference>
<sequence length="504" mass="55668">MRRLLPVLALWVLAAPACDWEHYALMNSIPARGDPSRNPTVHVYLGLDGLSHGAVARAREQGAFADWNLARLIPMFPATSDASWSRIFHAERFAGLEYGHFDPIKDKVYNKSVGGLLVHLVPPLEELPFTVPTYAQAPAYYKAFDYHASAYLDALWSYDRPVYGYYRGLDNLFVALAGHSQTQTTFSAYLLETDVVGHLRSEDDVVDSLVSLNARINAFRREHPERTFVFTLFGDHGMDGVHKPPENVVDFRDQLEAAGVKAVESFEDADKEEGPAAVPILHTRVTYIAIHARPRWVTEVARRASTCPAADLVFARGEAPGPGYPEGLVWVSAWREGNRVASFGYELATDSYWLPADVDWAALDLPVSFAPGASHGVFSDEALFALSAERTYPDFFFRARTAFEPISVQFPPEVVVSFRHPFMSVGYEAPIGSANEVGTAGSHGAMDRLGSVGALVSEERALPSTVRSDNLLDLFPRLVEHLDKREVKRMAGADGAELDYALLP</sequence>
<dbReference type="SUPFAM" id="SSF53649">
    <property type="entry name" value="Alkaline phosphatase-like"/>
    <property type="match status" value="1"/>
</dbReference>
<feature type="signal peptide" evidence="1">
    <location>
        <begin position="1"/>
        <end position="19"/>
    </location>
</feature>
<dbReference type="Proteomes" id="UP001291309">
    <property type="component" value="Unassembled WGS sequence"/>
</dbReference>
<keyword evidence="1" id="KW-0732">Signal</keyword>
<comment type="caution">
    <text evidence="2">The sequence shown here is derived from an EMBL/GenBank/DDBJ whole genome shotgun (WGS) entry which is preliminary data.</text>
</comment>